<dbReference type="PANTHER" id="PTHR43252:SF6">
    <property type="entry name" value="NEGATIVE TRANSCRIPTION REGULATOR PADR"/>
    <property type="match status" value="1"/>
</dbReference>
<dbReference type="SUPFAM" id="SSF46785">
    <property type="entry name" value="Winged helix' DNA-binding domain"/>
    <property type="match status" value="1"/>
</dbReference>
<gene>
    <name evidence="2" type="ORF">KSF_041420</name>
</gene>
<accession>A0A8J3IEW6</accession>
<dbReference type="RefSeq" id="WP_220204852.1">
    <property type="nucleotide sequence ID" value="NZ_BNJK01000001.1"/>
</dbReference>
<protein>
    <submittedName>
        <fullName evidence="2">PadR family transcriptional regulator</fullName>
    </submittedName>
</protein>
<reference evidence="2" key="1">
    <citation type="submission" date="2020-10" db="EMBL/GenBank/DDBJ databases">
        <title>Taxonomic study of unclassified bacteria belonging to the class Ktedonobacteria.</title>
        <authorList>
            <person name="Yabe S."/>
            <person name="Wang C.M."/>
            <person name="Zheng Y."/>
            <person name="Sakai Y."/>
            <person name="Cavaletti L."/>
            <person name="Monciardini P."/>
            <person name="Donadio S."/>
        </authorList>
    </citation>
    <scope>NUCLEOTIDE SEQUENCE</scope>
    <source>
        <strain evidence="2">ID150040</strain>
    </source>
</reference>
<keyword evidence="3" id="KW-1185">Reference proteome</keyword>
<evidence type="ECO:0000313" key="3">
    <source>
        <dbReference type="Proteomes" id="UP000597444"/>
    </source>
</evidence>
<dbReference type="AlphaFoldDB" id="A0A8J3IEW6"/>
<evidence type="ECO:0000259" key="1">
    <source>
        <dbReference type="Pfam" id="PF03551"/>
    </source>
</evidence>
<feature type="domain" description="Transcription regulator PadR N-terminal" evidence="1">
    <location>
        <begin position="7"/>
        <end position="79"/>
    </location>
</feature>
<dbReference type="PANTHER" id="PTHR43252">
    <property type="entry name" value="TRANSCRIPTIONAL REGULATOR YQJI"/>
    <property type="match status" value="1"/>
</dbReference>
<dbReference type="Pfam" id="PF03551">
    <property type="entry name" value="PadR"/>
    <property type="match status" value="1"/>
</dbReference>
<evidence type="ECO:0000313" key="2">
    <source>
        <dbReference type="EMBL" id="GHO94094.1"/>
    </source>
</evidence>
<dbReference type="InterPro" id="IPR036388">
    <property type="entry name" value="WH-like_DNA-bd_sf"/>
</dbReference>
<dbReference type="Gene3D" id="1.10.10.10">
    <property type="entry name" value="Winged helix-like DNA-binding domain superfamily/Winged helix DNA-binding domain"/>
    <property type="match status" value="1"/>
</dbReference>
<proteinExistence type="predicted"/>
<dbReference type="InterPro" id="IPR036390">
    <property type="entry name" value="WH_DNA-bd_sf"/>
</dbReference>
<name>A0A8J3IEW6_9CHLR</name>
<dbReference type="InterPro" id="IPR005149">
    <property type="entry name" value="Tscrpt_reg_PadR_N"/>
</dbReference>
<sequence>MYAEIVILAALRTRPQHGYEIKKSVERALAGSISLNNKTLYPALKRFEEMGAVQRTVERQEGKPDRHIYQLTEHGMEILQGLLLDFSPELLRNDAEFLVRVAFFHLLEPEIRLEILQIRMEQIMKVLNRFQELKGLTEQHMPPGSYAQDVLLLSEQQRHLELEWIQTLIQKIQREGER</sequence>
<dbReference type="EMBL" id="BNJK01000001">
    <property type="protein sequence ID" value="GHO94094.1"/>
    <property type="molecule type" value="Genomic_DNA"/>
</dbReference>
<comment type="caution">
    <text evidence="2">The sequence shown here is derived from an EMBL/GenBank/DDBJ whole genome shotgun (WGS) entry which is preliminary data.</text>
</comment>
<dbReference type="Proteomes" id="UP000597444">
    <property type="component" value="Unassembled WGS sequence"/>
</dbReference>
<organism evidence="2 3">
    <name type="scientific">Reticulibacter mediterranei</name>
    <dbReference type="NCBI Taxonomy" id="2778369"/>
    <lineage>
        <taxon>Bacteria</taxon>
        <taxon>Bacillati</taxon>
        <taxon>Chloroflexota</taxon>
        <taxon>Ktedonobacteria</taxon>
        <taxon>Ktedonobacterales</taxon>
        <taxon>Reticulibacteraceae</taxon>
        <taxon>Reticulibacter</taxon>
    </lineage>
</organism>